<evidence type="ECO:0000313" key="1">
    <source>
        <dbReference type="EMBL" id="OGM11768.1"/>
    </source>
</evidence>
<proteinExistence type="predicted"/>
<sequence>MVGEDIQPIPSGNERTAPKTVINGVVFEGEISDIQPQRLEKLSTLVHDINFYLDTQVDSIMIHPTMKAGGSASGGVVTLARRIFDDPETNADAVAWHELSHKYYDELRGDLVDYLRTDRWKPYAEDFNPLYVEAMRESLANSASVEVSPISNMMLDWNSFRENSVIALFNPANYREGKHSDEHPHWHSGELYAYASEIMRYYPDEFMIRLGQLKSDRERQLAQGITQRVASSFIAKDKHPKDLDVIAQFA</sequence>
<dbReference type="EMBL" id="MGFS01000011">
    <property type="protein sequence ID" value="OGM11768.1"/>
    <property type="molecule type" value="Genomic_DNA"/>
</dbReference>
<organism evidence="1 2">
    <name type="scientific">Candidatus Woesebacteria bacterium RBG_16_34_12</name>
    <dbReference type="NCBI Taxonomy" id="1802480"/>
    <lineage>
        <taxon>Bacteria</taxon>
        <taxon>Candidatus Woeseibacteriota</taxon>
    </lineage>
</organism>
<gene>
    <name evidence="1" type="ORF">A2Z22_04320</name>
</gene>
<protein>
    <submittedName>
        <fullName evidence="1">Uncharacterized protein</fullName>
    </submittedName>
</protein>
<dbReference type="Proteomes" id="UP000177053">
    <property type="component" value="Unassembled WGS sequence"/>
</dbReference>
<evidence type="ECO:0000313" key="2">
    <source>
        <dbReference type="Proteomes" id="UP000177053"/>
    </source>
</evidence>
<accession>A0A1F7XBJ3</accession>
<reference evidence="1 2" key="1">
    <citation type="journal article" date="2016" name="Nat. Commun.">
        <title>Thousands of microbial genomes shed light on interconnected biogeochemical processes in an aquifer system.</title>
        <authorList>
            <person name="Anantharaman K."/>
            <person name="Brown C.T."/>
            <person name="Hug L.A."/>
            <person name="Sharon I."/>
            <person name="Castelle C.J."/>
            <person name="Probst A.J."/>
            <person name="Thomas B.C."/>
            <person name="Singh A."/>
            <person name="Wilkins M.J."/>
            <person name="Karaoz U."/>
            <person name="Brodie E.L."/>
            <person name="Williams K.H."/>
            <person name="Hubbard S.S."/>
            <person name="Banfield J.F."/>
        </authorList>
    </citation>
    <scope>NUCLEOTIDE SEQUENCE [LARGE SCALE GENOMIC DNA]</scope>
</reference>
<comment type="caution">
    <text evidence="1">The sequence shown here is derived from an EMBL/GenBank/DDBJ whole genome shotgun (WGS) entry which is preliminary data.</text>
</comment>
<dbReference type="AlphaFoldDB" id="A0A1F7XBJ3"/>
<name>A0A1F7XBJ3_9BACT</name>